<protein>
    <submittedName>
        <fullName evidence="1">Uncharacterized protein</fullName>
    </submittedName>
</protein>
<evidence type="ECO:0000313" key="2">
    <source>
        <dbReference type="Proteomes" id="UP000615446"/>
    </source>
</evidence>
<evidence type="ECO:0000313" key="1">
    <source>
        <dbReference type="EMBL" id="GES81114.1"/>
    </source>
</evidence>
<sequence length="179" mass="21281">MHCKGRTNLRIELATQDGSNVRLRYQNLRQNIGIRCIVTTYNSHRLREKDSRVVVRISNDKVSAADEAVSEKPHILSFNVEEITRVESKSYFYKSYHELNKYWTLHFLEVSEEFLDQNAFVMIKKHIRDYVSLLNYIEAWTEIGFQRRKEFIFGEIKPRRVPENVINHSLIKLGEFMKA</sequence>
<proteinExistence type="predicted"/>
<organism evidence="1 2">
    <name type="scientific">Rhizophagus clarus</name>
    <dbReference type="NCBI Taxonomy" id="94130"/>
    <lineage>
        <taxon>Eukaryota</taxon>
        <taxon>Fungi</taxon>
        <taxon>Fungi incertae sedis</taxon>
        <taxon>Mucoromycota</taxon>
        <taxon>Glomeromycotina</taxon>
        <taxon>Glomeromycetes</taxon>
        <taxon>Glomerales</taxon>
        <taxon>Glomeraceae</taxon>
        <taxon>Rhizophagus</taxon>
    </lineage>
</organism>
<dbReference type="OrthoDB" id="2372095at2759"/>
<dbReference type="Proteomes" id="UP000615446">
    <property type="component" value="Unassembled WGS sequence"/>
</dbReference>
<dbReference type="AlphaFoldDB" id="A0A8H3L5N0"/>
<comment type="caution">
    <text evidence="1">The sequence shown here is derived from an EMBL/GenBank/DDBJ whole genome shotgun (WGS) entry which is preliminary data.</text>
</comment>
<gene>
    <name evidence="1" type="ORF">RCL2_000837600</name>
</gene>
<name>A0A8H3L5N0_9GLOM</name>
<dbReference type="EMBL" id="BLAL01000053">
    <property type="protein sequence ID" value="GES81114.1"/>
    <property type="molecule type" value="Genomic_DNA"/>
</dbReference>
<reference evidence="1" key="1">
    <citation type="submission" date="2019-10" db="EMBL/GenBank/DDBJ databases">
        <title>Conservation and host-specific expression of non-tandemly repeated heterogenous ribosome RNA gene in arbuscular mycorrhizal fungi.</title>
        <authorList>
            <person name="Maeda T."/>
            <person name="Kobayashi Y."/>
            <person name="Nakagawa T."/>
            <person name="Ezawa T."/>
            <person name="Yamaguchi K."/>
            <person name="Bino T."/>
            <person name="Nishimoto Y."/>
            <person name="Shigenobu S."/>
            <person name="Kawaguchi M."/>
        </authorList>
    </citation>
    <scope>NUCLEOTIDE SEQUENCE</scope>
    <source>
        <strain evidence="1">HR1</strain>
    </source>
</reference>
<accession>A0A8H3L5N0</accession>